<dbReference type="EMBL" id="CP001392">
    <property type="protein sequence ID" value="ACM33027.1"/>
    <property type="molecule type" value="Genomic_DNA"/>
</dbReference>
<dbReference type="PANTHER" id="PTHR37937">
    <property type="entry name" value="CONJUGATIVE TRANSFER: DNA TRANSPORT"/>
    <property type="match status" value="1"/>
</dbReference>
<evidence type="ECO:0000256" key="6">
    <source>
        <dbReference type="SAM" id="MobiDB-lite"/>
    </source>
</evidence>
<feature type="transmembrane region" description="Helical" evidence="7">
    <location>
        <begin position="54"/>
        <end position="73"/>
    </location>
</feature>
<gene>
    <name evidence="9" type="ordered locus">Dtpsy_1567</name>
</gene>
<feature type="region of interest" description="Disordered" evidence="6">
    <location>
        <begin position="540"/>
        <end position="571"/>
    </location>
</feature>
<evidence type="ECO:0000256" key="7">
    <source>
        <dbReference type="SAM" id="Phobius"/>
    </source>
</evidence>
<evidence type="ECO:0000259" key="8">
    <source>
        <dbReference type="Pfam" id="PF10412"/>
    </source>
</evidence>
<dbReference type="Gene3D" id="3.40.50.300">
    <property type="entry name" value="P-loop containing nucleotide triphosphate hydrolases"/>
    <property type="match status" value="2"/>
</dbReference>
<dbReference type="SUPFAM" id="SSF52540">
    <property type="entry name" value="P-loop containing nucleoside triphosphate hydrolases"/>
    <property type="match status" value="1"/>
</dbReference>
<dbReference type="InterPro" id="IPR027417">
    <property type="entry name" value="P-loop_NTPase"/>
</dbReference>
<dbReference type="CDD" id="cd01127">
    <property type="entry name" value="TrwB_TraG_TraD_VirD4"/>
    <property type="match status" value="1"/>
</dbReference>
<sequence length="571" mass="61967">MTNILLYSITAILAAAAFWVLRGRENRVLMYLRHFAAALAVASVVIAFEGKEAYSIGKLLLAAAVGLGLFFYAPINIFNKFRGGLGKIGISFGETSGSAGGEYIRGAKLVNGQQLQKILKKESGSLTVGGQKIPERLEARHFMLAGSTGVGKSVAISEMLDGIAARGDRVFIADAGGNFLKNYYDEERGDIILNPLDSRAVSWSPLAEMEGPWDADLIAKSIVPDGDGGSKEWNQYAQVITSAVLKHCWQNDLTNFDIFRLAIIANIEELRMVFEGTPAQPLVAEGNEKMFGSIRGIVGTYISPFQYLDPAAGANNGFSLKSIVEDNGAKNWLFFNYPDKQISTVAPIIAAMTDIVSKSILSLEADNNRKFWLIIDEFASVGRISSILDFLTKARKNGGRAIIGVQTISQLKSAYGVNDASTLMSCLSSQIVFRVPDPDTADIMSRLLGDQQISRVIQSGGESSQSMQIGGSKSENWSQQITTDRIVMTGEIMNFPDLYGILNFAGDIPAAPIEVEWMERHKVAEHFQATTRKEIKIAAPAKPAEIQKPTETENTAVSDSDLPGVESDDVI</sequence>
<keyword evidence="4 7" id="KW-1133">Transmembrane helix</keyword>
<organism evidence="9 10">
    <name type="scientific">Acidovorax ebreus (strain TPSY)</name>
    <name type="common">Diaphorobacter sp. (strain TPSY)</name>
    <dbReference type="NCBI Taxonomy" id="535289"/>
    <lineage>
        <taxon>Bacteria</taxon>
        <taxon>Pseudomonadati</taxon>
        <taxon>Pseudomonadota</taxon>
        <taxon>Betaproteobacteria</taxon>
        <taxon>Burkholderiales</taxon>
        <taxon>Comamonadaceae</taxon>
        <taxon>Diaphorobacter</taxon>
    </lineage>
</organism>
<dbReference type="GO" id="GO:0005886">
    <property type="term" value="C:plasma membrane"/>
    <property type="evidence" value="ECO:0007669"/>
    <property type="project" value="UniProtKB-SubCell"/>
</dbReference>
<reference evidence="9 10" key="1">
    <citation type="journal article" date="2010" name="J. Bacteriol.">
        <title>Completed genome sequence of the anaerobic iron-oxidizing bacterium Acidovorax ebreus strain TPSY.</title>
        <authorList>
            <person name="Byrne-Bailey K.G."/>
            <person name="Weber K.A."/>
            <person name="Chair A.H."/>
            <person name="Bose S."/>
            <person name="Knox T."/>
            <person name="Spanbauer T.L."/>
            <person name="Chertkov O."/>
            <person name="Coates J.D."/>
        </authorList>
    </citation>
    <scope>NUCLEOTIDE SEQUENCE [LARGE SCALE GENOMIC DNA]</scope>
    <source>
        <strain evidence="9 10">TPSY</strain>
    </source>
</reference>
<evidence type="ECO:0000256" key="4">
    <source>
        <dbReference type="ARBA" id="ARBA00022989"/>
    </source>
</evidence>
<dbReference type="InterPro" id="IPR051539">
    <property type="entry name" value="T4SS-coupling_protein"/>
</dbReference>
<accession>A0A9J9UB12</accession>
<evidence type="ECO:0000313" key="9">
    <source>
        <dbReference type="EMBL" id="ACM33027.1"/>
    </source>
</evidence>
<proteinExistence type="predicted"/>
<dbReference type="KEGG" id="dia:Dtpsy_1567"/>
<feature type="compositionally biased region" description="Low complexity" evidence="6">
    <location>
        <begin position="540"/>
        <end position="549"/>
    </location>
</feature>
<evidence type="ECO:0000256" key="3">
    <source>
        <dbReference type="ARBA" id="ARBA00022692"/>
    </source>
</evidence>
<feature type="transmembrane region" description="Helical" evidence="7">
    <location>
        <begin position="6"/>
        <end position="21"/>
    </location>
</feature>
<evidence type="ECO:0000313" key="10">
    <source>
        <dbReference type="Proteomes" id="UP000000450"/>
    </source>
</evidence>
<evidence type="ECO:0000256" key="2">
    <source>
        <dbReference type="ARBA" id="ARBA00022475"/>
    </source>
</evidence>
<dbReference type="Proteomes" id="UP000000450">
    <property type="component" value="Chromosome"/>
</dbReference>
<protein>
    <submittedName>
        <fullName evidence="9">Type IV secretory pathway VirD4 component</fullName>
    </submittedName>
</protein>
<dbReference type="PANTHER" id="PTHR37937:SF1">
    <property type="entry name" value="CONJUGATIVE TRANSFER: DNA TRANSPORT"/>
    <property type="match status" value="1"/>
</dbReference>
<dbReference type="InterPro" id="IPR019476">
    <property type="entry name" value="T4SS_TraD_DNA-bd"/>
</dbReference>
<dbReference type="Pfam" id="PF10412">
    <property type="entry name" value="TrwB_AAD_bind"/>
    <property type="match status" value="1"/>
</dbReference>
<feature type="domain" description="Type IV secretion system coupling protein TraD DNA-binding" evidence="8">
    <location>
        <begin position="126"/>
        <end position="515"/>
    </location>
</feature>
<keyword evidence="2" id="KW-1003">Cell membrane</keyword>
<comment type="subcellular location">
    <subcellularLocation>
        <location evidence="1">Cell membrane</location>
        <topology evidence="1">Multi-pass membrane protein</topology>
    </subcellularLocation>
</comment>
<name>A0A9J9UB12_ACIET</name>
<dbReference type="RefSeq" id="WP_015913133.1">
    <property type="nucleotide sequence ID" value="NC_011992.1"/>
</dbReference>
<dbReference type="AlphaFoldDB" id="A0A9J9UB12"/>
<keyword evidence="3 7" id="KW-0812">Transmembrane</keyword>
<evidence type="ECO:0000256" key="1">
    <source>
        <dbReference type="ARBA" id="ARBA00004651"/>
    </source>
</evidence>
<keyword evidence="5 7" id="KW-0472">Membrane</keyword>
<keyword evidence="10" id="KW-1185">Reference proteome</keyword>
<evidence type="ECO:0000256" key="5">
    <source>
        <dbReference type="ARBA" id="ARBA00023136"/>
    </source>
</evidence>